<accession>A0ABY2H4W0</accession>
<keyword evidence="3" id="KW-1185">Reference proteome</keyword>
<dbReference type="RefSeq" id="XP_073559367.1">
    <property type="nucleotide sequence ID" value="XM_073702168.1"/>
</dbReference>
<evidence type="ECO:0000313" key="3">
    <source>
        <dbReference type="Proteomes" id="UP001642720"/>
    </source>
</evidence>
<feature type="region of interest" description="Disordered" evidence="1">
    <location>
        <begin position="92"/>
        <end position="119"/>
    </location>
</feature>
<comment type="caution">
    <text evidence="2">The sequence shown here is derived from an EMBL/GenBank/DDBJ whole genome shotgun (WGS) entry which is preliminary data.</text>
</comment>
<proteinExistence type="predicted"/>
<dbReference type="GeneID" id="300576618"/>
<reference evidence="2 3" key="1">
    <citation type="submission" date="2018-01" db="EMBL/GenBank/DDBJ databases">
        <title>Genome characterization of the sugarcane-associated fungus Trichoderma ghanense CCMA-1212 and their application in lignocelulose bioconversion.</title>
        <authorList>
            <person name="Steindorff A.S."/>
            <person name="Mendes T.D."/>
            <person name="Vilela E.S.D."/>
            <person name="Rodrigues D.S."/>
            <person name="Formighieri E.F."/>
            <person name="Melo I.S."/>
            <person name="Favaro L.C.L."/>
        </authorList>
    </citation>
    <scope>NUCLEOTIDE SEQUENCE [LARGE SCALE GENOMIC DNA]</scope>
    <source>
        <strain evidence="2 3">CCMA-1212</strain>
    </source>
</reference>
<dbReference type="EMBL" id="PPTA01000005">
    <property type="protein sequence ID" value="TFB03166.1"/>
    <property type="molecule type" value="Genomic_DNA"/>
</dbReference>
<dbReference type="Proteomes" id="UP001642720">
    <property type="component" value="Unassembled WGS sequence"/>
</dbReference>
<feature type="region of interest" description="Disordered" evidence="1">
    <location>
        <begin position="51"/>
        <end position="80"/>
    </location>
</feature>
<evidence type="ECO:0000256" key="1">
    <source>
        <dbReference type="SAM" id="MobiDB-lite"/>
    </source>
</evidence>
<name>A0ABY2H4W0_9HYPO</name>
<sequence>MASKTENDLKNRALQPPIDTAQWIASGAEVWAKNIRAPLTQSSPNREVLSWSFDRNKANSAEQKARKARVQTDGPMMSRRPVQSIKRLSDSIPAARRPTQKLSATSRTAEEARHEHGSAVHRFRAAVGLSKLTPMPDFITSPPPASAMCQARAVNSVWFGPQRPGASTVKPMRGPGKRRPLAVGDAWQLCTKD</sequence>
<feature type="compositionally biased region" description="Basic and acidic residues" evidence="1">
    <location>
        <begin position="108"/>
        <end position="118"/>
    </location>
</feature>
<organism evidence="2 3">
    <name type="scientific">Trichoderma ghanense</name>
    <dbReference type="NCBI Taxonomy" id="65468"/>
    <lineage>
        <taxon>Eukaryota</taxon>
        <taxon>Fungi</taxon>
        <taxon>Dikarya</taxon>
        <taxon>Ascomycota</taxon>
        <taxon>Pezizomycotina</taxon>
        <taxon>Sordariomycetes</taxon>
        <taxon>Hypocreomycetidae</taxon>
        <taxon>Hypocreales</taxon>
        <taxon>Hypocreaceae</taxon>
        <taxon>Trichoderma</taxon>
    </lineage>
</organism>
<evidence type="ECO:0000313" key="2">
    <source>
        <dbReference type="EMBL" id="TFB03166.1"/>
    </source>
</evidence>
<gene>
    <name evidence="2" type="ORF">CCMA1212_004885</name>
</gene>
<protein>
    <submittedName>
        <fullName evidence="2">Uncharacterized protein</fullName>
    </submittedName>
</protein>